<name>A0A6C2YNW6_9BACT</name>
<evidence type="ECO:0000313" key="3">
    <source>
        <dbReference type="Proteomes" id="UP000464378"/>
    </source>
</evidence>
<evidence type="ECO:0000259" key="1">
    <source>
        <dbReference type="Pfam" id="PF04909"/>
    </source>
</evidence>
<reference evidence="2" key="1">
    <citation type="submission" date="2019-04" db="EMBL/GenBank/DDBJ databases">
        <authorList>
            <consortium name="Science for Life Laboratories"/>
        </authorList>
    </citation>
    <scope>NUCLEOTIDE SEQUENCE</scope>
    <source>
        <strain evidence="2">MBLW1</strain>
    </source>
</reference>
<dbReference type="PANTHER" id="PTHR42889:SF1">
    <property type="entry name" value="BLR3681 PROTEIN"/>
    <property type="match status" value="1"/>
</dbReference>
<dbReference type="EMBL" id="LR593887">
    <property type="protein sequence ID" value="VTS04007.1"/>
    <property type="molecule type" value="Genomic_DNA"/>
</dbReference>
<feature type="domain" description="Amidohydrolase-related" evidence="1">
    <location>
        <begin position="217"/>
        <end position="444"/>
    </location>
</feature>
<dbReference type="AlphaFoldDB" id="A0A6C2YNW6"/>
<dbReference type="PANTHER" id="PTHR42889">
    <property type="entry name" value="BLR3681 PROTEIN"/>
    <property type="match status" value="1"/>
</dbReference>
<dbReference type="Proteomes" id="UP000464378">
    <property type="component" value="Chromosome"/>
</dbReference>
<dbReference type="InterPro" id="IPR006680">
    <property type="entry name" value="Amidohydro-rel"/>
</dbReference>
<dbReference type="InParanoid" id="A0A6C2YNW6"/>
<dbReference type="InterPro" id="IPR032466">
    <property type="entry name" value="Metal_Hydrolase"/>
</dbReference>
<protein>
    <recommendedName>
        <fullName evidence="1">Amidohydrolase-related domain-containing protein</fullName>
    </recommendedName>
</protein>
<evidence type="ECO:0000313" key="2">
    <source>
        <dbReference type="EMBL" id="VIP03318.1"/>
    </source>
</evidence>
<sequence length="494" mass="56223">MWMRQCDYDAQRGIRTPIPTRIASNEEFVPPPQSEELKRVESRVLEIGDRNAARLGLDRRGFFQTGAGMAAALLALNEVFGECYDVEAAEAADPKAFSERWPKDQFIFDVQTHHVDLSQKWYLGPDGKPTARFFQMLRPSLNVESSLEQLNRMHYVKELFGDSDTVMAIISGVPTREWDKNPLPPDQMVATRKYVNDLAGSRRVLSHGLLRPNLGLKELDELERQVKELKVDAWKMYTGAELGEKAWFLDDEKIAYPFWERTLKLGVKNVCVHKGLPLSAFNEKACTPFDVEKAAKDWPDLNFIIYHSAFRGSFWFGSGTGEKVPAPKNPDAQEIPWTSDLLRMLKKNPGIKNVYFELGSTFNMLSGSSPEKCLHMLGQMLQVVGPDRILWGTDSIWNGSPQSQIERFRRLKMTDVLKEKYGYPDLTPEVKAKIFGLNAARLFQVDVNAARKAIVSDQLTKAKEEYQRNPEPSQTQYGWIWVDESKTPSIPVGE</sequence>
<proteinExistence type="predicted"/>
<accession>A0A6C2YNW6</accession>
<dbReference type="KEGG" id="tim:GMBLW1_06420"/>
<dbReference type="EMBL" id="LR586016">
    <property type="protein sequence ID" value="VIP03318.1"/>
    <property type="molecule type" value="Genomic_DNA"/>
</dbReference>
<dbReference type="Gene3D" id="3.20.20.140">
    <property type="entry name" value="Metal-dependent hydrolases"/>
    <property type="match status" value="1"/>
</dbReference>
<dbReference type="GO" id="GO:0016787">
    <property type="term" value="F:hydrolase activity"/>
    <property type="evidence" value="ECO:0007669"/>
    <property type="project" value="UniProtKB-KW"/>
</dbReference>
<keyword evidence="2" id="KW-0378">Hydrolase</keyword>
<organism evidence="2">
    <name type="scientific">Tuwongella immobilis</name>
    <dbReference type="NCBI Taxonomy" id="692036"/>
    <lineage>
        <taxon>Bacteria</taxon>
        <taxon>Pseudomonadati</taxon>
        <taxon>Planctomycetota</taxon>
        <taxon>Planctomycetia</taxon>
        <taxon>Gemmatales</taxon>
        <taxon>Gemmataceae</taxon>
        <taxon>Tuwongella</taxon>
    </lineage>
</organism>
<keyword evidence="3" id="KW-1185">Reference proteome</keyword>
<gene>
    <name evidence="2" type="ORF">GMBLW1_06420</name>
</gene>
<dbReference type="Pfam" id="PF04909">
    <property type="entry name" value="Amidohydro_2"/>
    <property type="match status" value="1"/>
</dbReference>
<dbReference type="SUPFAM" id="SSF51556">
    <property type="entry name" value="Metallo-dependent hydrolases"/>
    <property type="match status" value="1"/>
</dbReference>